<organism evidence="8 9">
    <name type="scientific">Flaviflexus equikiangi</name>
    <dbReference type="NCBI Taxonomy" id="2758573"/>
    <lineage>
        <taxon>Bacteria</taxon>
        <taxon>Bacillati</taxon>
        <taxon>Actinomycetota</taxon>
        <taxon>Actinomycetes</taxon>
        <taxon>Actinomycetales</taxon>
        <taxon>Actinomycetaceae</taxon>
        <taxon>Flaviflexus</taxon>
    </lineage>
</organism>
<dbReference type="PANTHER" id="PTHR33406:SF13">
    <property type="entry name" value="MEMBRANE PROTEIN YDFJ"/>
    <property type="match status" value="1"/>
</dbReference>
<feature type="transmembrane region" description="Helical" evidence="6">
    <location>
        <begin position="775"/>
        <end position="794"/>
    </location>
</feature>
<evidence type="ECO:0000313" key="9">
    <source>
        <dbReference type="Proteomes" id="UP000705983"/>
    </source>
</evidence>
<feature type="domain" description="Membrane transport protein MMPL" evidence="7">
    <location>
        <begin position="130"/>
        <end position="350"/>
    </location>
</feature>
<feature type="transmembrane region" description="Helical" evidence="6">
    <location>
        <begin position="637"/>
        <end position="655"/>
    </location>
</feature>
<feature type="domain" description="Membrane transport protein MMPL" evidence="7">
    <location>
        <begin position="607"/>
        <end position="811"/>
    </location>
</feature>
<feature type="transmembrane region" description="Helical" evidence="6">
    <location>
        <begin position="416"/>
        <end position="443"/>
    </location>
</feature>
<feature type="transmembrane region" description="Helical" evidence="6">
    <location>
        <begin position="294"/>
        <end position="314"/>
    </location>
</feature>
<evidence type="ECO:0000259" key="7">
    <source>
        <dbReference type="Pfam" id="PF03176"/>
    </source>
</evidence>
<keyword evidence="2" id="KW-1003">Cell membrane</keyword>
<keyword evidence="3 6" id="KW-0812">Transmembrane</keyword>
<evidence type="ECO:0000256" key="4">
    <source>
        <dbReference type="ARBA" id="ARBA00022989"/>
    </source>
</evidence>
<dbReference type="SUPFAM" id="SSF82866">
    <property type="entry name" value="Multidrug efflux transporter AcrB transmembrane domain"/>
    <property type="match status" value="2"/>
</dbReference>
<dbReference type="EMBL" id="JAFFJS010000003">
    <property type="protein sequence ID" value="MBM9433399.1"/>
    <property type="molecule type" value="Genomic_DNA"/>
</dbReference>
<feature type="transmembrane region" description="Helical" evidence="6">
    <location>
        <begin position="700"/>
        <end position="723"/>
    </location>
</feature>
<evidence type="ECO:0000256" key="2">
    <source>
        <dbReference type="ARBA" id="ARBA00022475"/>
    </source>
</evidence>
<dbReference type="PANTHER" id="PTHR33406">
    <property type="entry name" value="MEMBRANE PROTEIN MJ1562-RELATED"/>
    <property type="match status" value="1"/>
</dbReference>
<keyword evidence="5 6" id="KW-0472">Membrane</keyword>
<dbReference type="RefSeq" id="WP_187996695.1">
    <property type="nucleotide sequence ID" value="NZ_JACEXG010000003.1"/>
</dbReference>
<dbReference type="InterPro" id="IPR004869">
    <property type="entry name" value="MMPL_dom"/>
</dbReference>
<comment type="caution">
    <text evidence="8">The sequence shown here is derived from an EMBL/GenBank/DDBJ whole genome shotgun (WGS) entry which is preliminary data.</text>
</comment>
<evidence type="ECO:0000256" key="1">
    <source>
        <dbReference type="ARBA" id="ARBA00004651"/>
    </source>
</evidence>
<evidence type="ECO:0000256" key="5">
    <source>
        <dbReference type="ARBA" id="ARBA00023136"/>
    </source>
</evidence>
<feature type="transmembrane region" description="Helical" evidence="6">
    <location>
        <begin position="667"/>
        <end position="685"/>
    </location>
</feature>
<protein>
    <submittedName>
        <fullName evidence="8">MMPL family transporter</fullName>
    </submittedName>
</protein>
<evidence type="ECO:0000256" key="6">
    <source>
        <dbReference type="SAM" id="Phobius"/>
    </source>
</evidence>
<feature type="domain" description="Membrane transport protein MMPL" evidence="7">
    <location>
        <begin position="373"/>
        <end position="492"/>
    </location>
</feature>
<feature type="transmembrane region" description="Helical" evidence="6">
    <location>
        <begin position="387"/>
        <end position="410"/>
    </location>
</feature>
<dbReference type="InterPro" id="IPR050545">
    <property type="entry name" value="Mycobact_MmpL"/>
</dbReference>
<reference evidence="9" key="1">
    <citation type="submission" date="2021-02" db="EMBL/GenBank/DDBJ databases">
        <title>Leucobacter sp. CX169.</title>
        <authorList>
            <person name="Cheng Y."/>
        </authorList>
    </citation>
    <scope>NUCLEOTIDE SEQUENCE [LARGE SCALE GENOMIC DNA]</scope>
    <source>
        <strain evidence="9">JY899</strain>
    </source>
</reference>
<evidence type="ECO:0000313" key="8">
    <source>
        <dbReference type="EMBL" id="MBM9433399.1"/>
    </source>
</evidence>
<feature type="transmembrane region" description="Helical" evidence="6">
    <location>
        <begin position="17"/>
        <end position="36"/>
    </location>
</feature>
<dbReference type="Proteomes" id="UP000705983">
    <property type="component" value="Unassembled WGS sequence"/>
</dbReference>
<comment type="subcellular location">
    <subcellularLocation>
        <location evidence="1">Cell membrane</location>
        <topology evidence="1">Multi-pass membrane protein</topology>
    </subcellularLocation>
</comment>
<feature type="transmembrane region" description="Helical" evidence="6">
    <location>
        <begin position="320"/>
        <end position="341"/>
    </location>
</feature>
<proteinExistence type="predicted"/>
<accession>A0ABS2TFG5</accession>
<gene>
    <name evidence="8" type="ORF">JVW63_06790</name>
</gene>
<keyword evidence="4 6" id="KW-1133">Transmembrane helix</keyword>
<name>A0ABS2TFG5_9ACTO</name>
<dbReference type="Pfam" id="PF03176">
    <property type="entry name" value="MMPL"/>
    <property type="match status" value="3"/>
</dbReference>
<dbReference type="Gene3D" id="1.20.1640.10">
    <property type="entry name" value="Multidrug efflux transporter AcrB transmembrane domain"/>
    <property type="match status" value="2"/>
</dbReference>
<feature type="transmembrane region" description="Helical" evidence="6">
    <location>
        <begin position="749"/>
        <end position="769"/>
    </location>
</feature>
<feature type="transmembrane region" description="Helical" evidence="6">
    <location>
        <begin position="491"/>
        <end position="513"/>
    </location>
</feature>
<sequence length="824" mass="87198">MFTSLGRSISHRPRTTIVGWLILIIVALTATFTGFGGKPLFDALESGNPVIPGTESAEVYDRTQEDGGSVLFVVDQIPEDQIPGSGGTDVETSILELASRLDETGVVSEVTSYPGVVSAITASVESERESALTELEEQFAQTQAEIDALSQVDPDAGMVAQAELDAQREAAISALNAGVDEELDTLLSSSDVTGLLSSEGDGFVVLVQLKDSLDAGAGTSAHDIVVSELELTTAELQGIDAGIETFSQSVILATNAIIDQVQVDLVTGESVGLPIALFIMIIVFGGLLAAGLPLIGALSTIAVGMGAIWLLAQATAVDSFVLNIISIIGLGLSIDYGLLIVSRYREEIQELLPTIGFEADGSDIPKSLSDQQEAELKRVRMSAVETTVATAGRTVFFSALTIAVSIAALLVMDAQILQMIALGGVFTVLLAVIASISLIPALIMALGNRLLRPSVLTRVPLLRGVAKGVGDSATDHGFFSRLARFVHNRPWPILIAVTALLLVMTIPVSGMHLRSSYDEYVPVDSEVGQGIDIIDNEYPSLRTPEVQILADAPAADTEASAFVSALEDAYPDALITVSPVGDGAQSLIGIDLPIDDPVGPEMEGIVSDIRAMDSDVEFWVGGSAALQVDFNDSLARGLPLALTIIVIAVFVLLFLMTGSLMVPLKAILLNGLSLLASLGLTIWIFENGYLGFNPVAGLEAYVVAIALAFGFGLAMDYEVFLLARIKEYWDAGYSNDEAVERGLQRSGRIITSAAAIIIAVFVGFVFGDLIMIKQIGVALAIIVALDATLVRMLLVPATMTLLGRWNWWAPKPLVKLHERFGIKH</sequence>
<keyword evidence="9" id="KW-1185">Reference proteome</keyword>
<evidence type="ECO:0000256" key="3">
    <source>
        <dbReference type="ARBA" id="ARBA00022692"/>
    </source>
</evidence>
<feature type="transmembrane region" description="Helical" evidence="6">
    <location>
        <begin position="271"/>
        <end position="289"/>
    </location>
</feature>